<evidence type="ECO:0000256" key="4">
    <source>
        <dbReference type="ARBA" id="ARBA00022519"/>
    </source>
</evidence>
<accession>A0ABW3EJC4</accession>
<evidence type="ECO:0000313" key="11">
    <source>
        <dbReference type="Proteomes" id="UP001596972"/>
    </source>
</evidence>
<keyword evidence="2 8" id="KW-0813">Transport</keyword>
<dbReference type="PANTHER" id="PTHR43386:SF2">
    <property type="entry name" value="OLIGOPEPTIDE TRANSPORT SYSTEM PERMEASE PROTEIN OPPC"/>
    <property type="match status" value="1"/>
</dbReference>
<comment type="caution">
    <text evidence="10">The sequence shown here is derived from an EMBL/GenBank/DDBJ whole genome shotgun (WGS) entry which is preliminary data.</text>
</comment>
<feature type="transmembrane region" description="Helical" evidence="8">
    <location>
        <begin position="233"/>
        <end position="251"/>
    </location>
</feature>
<comment type="similarity">
    <text evidence="8">Belongs to the binding-protein-dependent transport system permease family.</text>
</comment>
<feature type="transmembrane region" description="Helical" evidence="8">
    <location>
        <begin position="68"/>
        <end position="94"/>
    </location>
</feature>
<dbReference type="PROSITE" id="PS50928">
    <property type="entry name" value="ABC_TM1"/>
    <property type="match status" value="1"/>
</dbReference>
<evidence type="ECO:0000256" key="8">
    <source>
        <dbReference type="RuleBase" id="RU363032"/>
    </source>
</evidence>
<evidence type="ECO:0000256" key="2">
    <source>
        <dbReference type="ARBA" id="ARBA00022448"/>
    </source>
</evidence>
<dbReference type="InterPro" id="IPR000515">
    <property type="entry name" value="MetI-like"/>
</dbReference>
<dbReference type="Proteomes" id="UP001596972">
    <property type="component" value="Unassembled WGS sequence"/>
</dbReference>
<evidence type="ECO:0000256" key="5">
    <source>
        <dbReference type="ARBA" id="ARBA00022692"/>
    </source>
</evidence>
<keyword evidence="7 8" id="KW-0472">Membrane</keyword>
<organism evidence="10 11">
    <name type="scientific">Actinomadura sediminis</name>
    <dbReference type="NCBI Taxonomy" id="1038904"/>
    <lineage>
        <taxon>Bacteria</taxon>
        <taxon>Bacillati</taxon>
        <taxon>Actinomycetota</taxon>
        <taxon>Actinomycetes</taxon>
        <taxon>Streptosporangiales</taxon>
        <taxon>Thermomonosporaceae</taxon>
        <taxon>Actinomadura</taxon>
    </lineage>
</organism>
<sequence>MSRTAAGLALLAALVLLAAAGPALSPWAWDEIDFASFGAGPSRRHWLGTTQNGRDVFAVTVHALRRSLLIGIGVAVLATLPAAVVGTVAGYAGGRADRALMWCADLLFVLPPFLLVAVLAPGAGALGLVAVLAALHWPPSARTVRAMARSLREREYVLAARLGGVGAPRTVVRHVLPSLASLLAVDAGLNVGAAVIAESGLAHLGFGARPPGVSLGTLIADGGTAVLAFPWRFGFPAALLVLIAVAANLLADGVRAAR</sequence>
<keyword evidence="4" id="KW-0997">Cell inner membrane</keyword>
<evidence type="ECO:0000259" key="9">
    <source>
        <dbReference type="PROSITE" id="PS50928"/>
    </source>
</evidence>
<dbReference type="CDD" id="cd06261">
    <property type="entry name" value="TM_PBP2"/>
    <property type="match status" value="1"/>
</dbReference>
<comment type="subcellular location">
    <subcellularLocation>
        <location evidence="1">Cell inner membrane</location>
        <topology evidence="1">Multi-pass membrane protein</topology>
    </subcellularLocation>
    <subcellularLocation>
        <location evidence="8">Cell membrane</location>
        <topology evidence="8">Multi-pass membrane protein</topology>
    </subcellularLocation>
</comment>
<protein>
    <submittedName>
        <fullName evidence="10">ABC transporter permease</fullName>
    </submittedName>
</protein>
<feature type="domain" description="ABC transmembrane type-1" evidence="9">
    <location>
        <begin position="64"/>
        <end position="251"/>
    </location>
</feature>
<keyword evidence="5 8" id="KW-0812">Transmembrane</keyword>
<evidence type="ECO:0000256" key="1">
    <source>
        <dbReference type="ARBA" id="ARBA00004429"/>
    </source>
</evidence>
<dbReference type="Gene3D" id="1.10.3720.10">
    <property type="entry name" value="MetI-like"/>
    <property type="match status" value="1"/>
</dbReference>
<keyword evidence="11" id="KW-1185">Reference proteome</keyword>
<dbReference type="EMBL" id="JBHTJA010000006">
    <property type="protein sequence ID" value="MFD0899871.1"/>
    <property type="molecule type" value="Genomic_DNA"/>
</dbReference>
<proteinExistence type="inferred from homology"/>
<dbReference type="SUPFAM" id="SSF161098">
    <property type="entry name" value="MetI-like"/>
    <property type="match status" value="1"/>
</dbReference>
<dbReference type="InterPro" id="IPR035906">
    <property type="entry name" value="MetI-like_sf"/>
</dbReference>
<name>A0ABW3EJC4_9ACTN</name>
<feature type="transmembrane region" description="Helical" evidence="8">
    <location>
        <begin position="106"/>
        <end position="137"/>
    </location>
</feature>
<evidence type="ECO:0000256" key="6">
    <source>
        <dbReference type="ARBA" id="ARBA00022989"/>
    </source>
</evidence>
<keyword evidence="6 8" id="KW-1133">Transmembrane helix</keyword>
<evidence type="ECO:0000256" key="7">
    <source>
        <dbReference type="ARBA" id="ARBA00023136"/>
    </source>
</evidence>
<dbReference type="InterPro" id="IPR050366">
    <property type="entry name" value="BP-dependent_transpt_permease"/>
</dbReference>
<gene>
    <name evidence="10" type="ORF">ACFQ11_05670</name>
</gene>
<keyword evidence="3" id="KW-1003">Cell membrane</keyword>
<dbReference type="Pfam" id="PF00528">
    <property type="entry name" value="BPD_transp_1"/>
    <property type="match status" value="1"/>
</dbReference>
<dbReference type="PANTHER" id="PTHR43386">
    <property type="entry name" value="OLIGOPEPTIDE TRANSPORT SYSTEM PERMEASE PROTEIN APPC"/>
    <property type="match status" value="1"/>
</dbReference>
<evidence type="ECO:0000256" key="3">
    <source>
        <dbReference type="ARBA" id="ARBA00022475"/>
    </source>
</evidence>
<evidence type="ECO:0000313" key="10">
    <source>
        <dbReference type="EMBL" id="MFD0899871.1"/>
    </source>
</evidence>
<dbReference type="RefSeq" id="WP_378296771.1">
    <property type="nucleotide sequence ID" value="NZ_JBHTJA010000006.1"/>
</dbReference>
<reference evidence="11" key="1">
    <citation type="journal article" date="2019" name="Int. J. Syst. Evol. Microbiol.">
        <title>The Global Catalogue of Microorganisms (GCM) 10K type strain sequencing project: providing services to taxonomists for standard genome sequencing and annotation.</title>
        <authorList>
            <consortium name="The Broad Institute Genomics Platform"/>
            <consortium name="The Broad Institute Genome Sequencing Center for Infectious Disease"/>
            <person name="Wu L."/>
            <person name="Ma J."/>
        </authorList>
    </citation>
    <scope>NUCLEOTIDE SEQUENCE [LARGE SCALE GENOMIC DNA]</scope>
    <source>
        <strain evidence="11">JCM 31202</strain>
    </source>
</reference>